<reference evidence="1 2" key="1">
    <citation type="submission" date="2024-01" db="EMBL/GenBank/DDBJ databases">
        <title>the genome sequence of strain Microbacterium schleiferi NBRC 15075.</title>
        <authorList>
            <person name="Ding Y."/>
            <person name="Zhang G."/>
        </authorList>
    </citation>
    <scope>NUCLEOTIDE SEQUENCE [LARGE SCALE GENOMIC DNA]</scope>
    <source>
        <strain evidence="1 2">NBRC 15075</strain>
    </source>
</reference>
<evidence type="ECO:0000313" key="1">
    <source>
        <dbReference type="EMBL" id="MEF2254455.1"/>
    </source>
</evidence>
<protein>
    <recommendedName>
        <fullName evidence="3">YokE-like PH domain-containing protein</fullName>
    </recommendedName>
</protein>
<comment type="caution">
    <text evidence="1">The sequence shown here is derived from an EMBL/GenBank/DDBJ whole genome shotgun (WGS) entry which is preliminary data.</text>
</comment>
<organism evidence="1 2">
    <name type="scientific">Microbacterium schleiferi</name>
    <dbReference type="NCBI Taxonomy" id="69362"/>
    <lineage>
        <taxon>Bacteria</taxon>
        <taxon>Bacillati</taxon>
        <taxon>Actinomycetota</taxon>
        <taxon>Actinomycetes</taxon>
        <taxon>Micrococcales</taxon>
        <taxon>Microbacteriaceae</taxon>
        <taxon>Microbacterium</taxon>
    </lineage>
</organism>
<name>A0ABU7V5A7_9MICO</name>
<keyword evidence="2" id="KW-1185">Reference proteome</keyword>
<evidence type="ECO:0008006" key="3">
    <source>
        <dbReference type="Google" id="ProtNLM"/>
    </source>
</evidence>
<evidence type="ECO:0000313" key="2">
    <source>
        <dbReference type="Proteomes" id="UP001351900"/>
    </source>
</evidence>
<sequence length="189" mass="20249">MAARYNLQPHEVVLLKDESVMHGGFWSAYTDELMLTNLNLVLIKKGMFGNSKGVLTFPVNQIKVHNQQAQAVIGKATNGSDLLEVYFLNGQEKFAFQTGGKKKLNEWIAKINQAVTGEEAQPNSGMALPGAEMVAGVLKDTLGVFKSKLGSKAEAPVRVASKCRGCGAPVAGFQGQAITCEYCGSAQQL</sequence>
<gene>
    <name evidence="1" type="ORF">V2V91_04790</name>
</gene>
<accession>A0ABU7V5A7</accession>
<dbReference type="Proteomes" id="UP001351900">
    <property type="component" value="Unassembled WGS sequence"/>
</dbReference>
<proteinExistence type="predicted"/>
<dbReference type="RefSeq" id="WP_285119968.1">
    <property type="nucleotide sequence ID" value="NZ_BAAAUO010000005.1"/>
</dbReference>
<dbReference type="EMBL" id="JAZHOV010000002">
    <property type="protein sequence ID" value="MEF2254455.1"/>
    <property type="molecule type" value="Genomic_DNA"/>
</dbReference>